<dbReference type="PANTHER" id="PTHR35770">
    <property type="entry name" value="U2 SMALL NUCLEAR RIBONUCLEOPROTEIN AUXILIARY FACTOR-LIKE PROTEIN"/>
    <property type="match status" value="1"/>
</dbReference>
<keyword evidence="2" id="KW-1185">Reference proteome</keyword>
<evidence type="ECO:0000313" key="1">
    <source>
        <dbReference type="EMBL" id="CAD6258917.1"/>
    </source>
</evidence>
<sequence>MAASASSPPTSTPRLAQLLFPAAARGIQFISSPSYSYTSLPCLAERLNLKVFAYLYTNMMSYASPDTAELVVTKAKGLPRITISLDRVAASVLKDVIADFSLALYESYKTKQEHASREQDQVSQLMQSLASERVGQEYEELCCKILKKMMMMIIVRYYTDTVIELLEKLLFLPPPEAAALDGEGIKSLMMKLPAPSIEIEGVLLCRQGKLLVVVALVGGGSESSVMSRSDSS</sequence>
<organism evidence="1 2">
    <name type="scientific">Miscanthus lutarioriparius</name>
    <dbReference type="NCBI Taxonomy" id="422564"/>
    <lineage>
        <taxon>Eukaryota</taxon>
        <taxon>Viridiplantae</taxon>
        <taxon>Streptophyta</taxon>
        <taxon>Embryophyta</taxon>
        <taxon>Tracheophyta</taxon>
        <taxon>Spermatophyta</taxon>
        <taxon>Magnoliopsida</taxon>
        <taxon>Liliopsida</taxon>
        <taxon>Poales</taxon>
        <taxon>Poaceae</taxon>
        <taxon>PACMAD clade</taxon>
        <taxon>Panicoideae</taxon>
        <taxon>Andropogonodae</taxon>
        <taxon>Andropogoneae</taxon>
        <taxon>Saccharinae</taxon>
        <taxon>Miscanthus</taxon>
    </lineage>
</organism>
<comment type="caution">
    <text evidence="1">The sequence shown here is derived from an EMBL/GenBank/DDBJ whole genome shotgun (WGS) entry which is preliminary data.</text>
</comment>
<reference evidence="1" key="1">
    <citation type="submission" date="2020-10" db="EMBL/GenBank/DDBJ databases">
        <authorList>
            <person name="Han B."/>
            <person name="Lu T."/>
            <person name="Zhao Q."/>
            <person name="Huang X."/>
            <person name="Zhao Y."/>
        </authorList>
    </citation>
    <scope>NUCLEOTIDE SEQUENCE</scope>
</reference>
<dbReference type="PANTHER" id="PTHR35770:SF1">
    <property type="entry name" value="U2 SMALL NUCLEAR RIBONUCLEOPROTEIN AUXILIARY FACTOR-LIKE PROTEIN"/>
    <property type="match status" value="1"/>
</dbReference>
<dbReference type="AlphaFoldDB" id="A0A811QML2"/>
<dbReference type="OrthoDB" id="775087at2759"/>
<accession>A0A811QML2</accession>
<evidence type="ECO:0000313" key="2">
    <source>
        <dbReference type="Proteomes" id="UP000604825"/>
    </source>
</evidence>
<dbReference type="Proteomes" id="UP000604825">
    <property type="component" value="Unassembled WGS sequence"/>
</dbReference>
<protein>
    <submittedName>
        <fullName evidence="1">Uncharacterized protein</fullName>
    </submittedName>
</protein>
<gene>
    <name evidence="1" type="ORF">NCGR_LOCUS42360</name>
</gene>
<dbReference type="EMBL" id="CAJGYO010000011">
    <property type="protein sequence ID" value="CAD6258917.1"/>
    <property type="molecule type" value="Genomic_DNA"/>
</dbReference>
<proteinExistence type="predicted"/>
<name>A0A811QML2_9POAL</name>